<evidence type="ECO:0000313" key="3">
    <source>
        <dbReference type="Proteomes" id="UP000784294"/>
    </source>
</evidence>
<gene>
    <name evidence="2" type="ORF">PXEA_LOCUS32784</name>
</gene>
<proteinExistence type="predicted"/>
<evidence type="ECO:0000256" key="1">
    <source>
        <dbReference type="SAM" id="MobiDB-lite"/>
    </source>
</evidence>
<reference evidence="2" key="1">
    <citation type="submission" date="2018-11" db="EMBL/GenBank/DDBJ databases">
        <authorList>
            <consortium name="Pathogen Informatics"/>
        </authorList>
    </citation>
    <scope>NUCLEOTIDE SEQUENCE</scope>
</reference>
<protein>
    <submittedName>
        <fullName evidence="2">Uncharacterized protein</fullName>
    </submittedName>
</protein>
<organism evidence="2 3">
    <name type="scientific">Protopolystoma xenopodis</name>
    <dbReference type="NCBI Taxonomy" id="117903"/>
    <lineage>
        <taxon>Eukaryota</taxon>
        <taxon>Metazoa</taxon>
        <taxon>Spiralia</taxon>
        <taxon>Lophotrochozoa</taxon>
        <taxon>Platyhelminthes</taxon>
        <taxon>Monogenea</taxon>
        <taxon>Polyopisthocotylea</taxon>
        <taxon>Polystomatidea</taxon>
        <taxon>Polystomatidae</taxon>
        <taxon>Protopolystoma</taxon>
    </lineage>
</organism>
<comment type="caution">
    <text evidence="2">The sequence shown here is derived from an EMBL/GenBank/DDBJ whole genome shotgun (WGS) entry which is preliminary data.</text>
</comment>
<feature type="region of interest" description="Disordered" evidence="1">
    <location>
        <begin position="102"/>
        <end position="153"/>
    </location>
</feature>
<name>A0A448XLB2_9PLAT</name>
<accession>A0A448XLB2</accession>
<dbReference type="Proteomes" id="UP000784294">
    <property type="component" value="Unassembled WGS sequence"/>
</dbReference>
<sequence>MLESQLFFISQIVPITAASSDASGTHSSSQTQLPHALSTQSSVQLQLSTFVVSGRRSIAMAHASESLRSPSARATDRMAETILTPDHEGCFPSLHDSVRRQHHSLTCRPGSRRAVSNGNSPGHLALYQQPPSPAATVADDASSELDGGGAKRS</sequence>
<keyword evidence="3" id="KW-1185">Reference proteome</keyword>
<evidence type="ECO:0000313" key="2">
    <source>
        <dbReference type="EMBL" id="VEL39344.1"/>
    </source>
</evidence>
<dbReference type="AlphaFoldDB" id="A0A448XLB2"/>
<dbReference type="EMBL" id="CAAALY010260938">
    <property type="protein sequence ID" value="VEL39344.1"/>
    <property type="molecule type" value="Genomic_DNA"/>
</dbReference>